<proteinExistence type="predicted"/>
<reference evidence="3 4" key="1">
    <citation type="submission" date="2024-04" db="EMBL/GenBank/DDBJ databases">
        <title>Phyllosticta paracitricarpa is synonymous to the EU quarantine fungus P. citricarpa based on phylogenomic analyses.</title>
        <authorList>
            <consortium name="Lawrence Berkeley National Laboratory"/>
            <person name="Van Ingen-Buijs V.A."/>
            <person name="Van Westerhoven A.C."/>
            <person name="Haridas S."/>
            <person name="Skiadas P."/>
            <person name="Martin F."/>
            <person name="Groenewald J.Z."/>
            <person name="Crous P.W."/>
            <person name="Seidl M.F."/>
        </authorList>
    </citation>
    <scope>NUCLEOTIDE SEQUENCE [LARGE SCALE GENOMIC DNA]</scope>
    <source>
        <strain evidence="3 4">CBS 123374</strain>
    </source>
</reference>
<dbReference type="InterPro" id="IPR036749">
    <property type="entry name" value="Expansin_CBD_sf"/>
</dbReference>
<dbReference type="Gene3D" id="2.40.40.10">
    <property type="entry name" value="RlpA-like domain"/>
    <property type="match status" value="1"/>
</dbReference>
<dbReference type="PANTHER" id="PTHR31836">
    <property type="match status" value="1"/>
</dbReference>
<evidence type="ECO:0008006" key="5">
    <source>
        <dbReference type="Google" id="ProtNLM"/>
    </source>
</evidence>
<dbReference type="CDD" id="cd22271">
    <property type="entry name" value="DPBB_EXP_N-like"/>
    <property type="match status" value="1"/>
</dbReference>
<evidence type="ECO:0000313" key="3">
    <source>
        <dbReference type="EMBL" id="KAK8233761.1"/>
    </source>
</evidence>
<dbReference type="InterPro" id="IPR036908">
    <property type="entry name" value="RlpA-like_sf"/>
</dbReference>
<dbReference type="EMBL" id="JBBWRZ010000006">
    <property type="protein sequence ID" value="KAK8233761.1"/>
    <property type="molecule type" value="Genomic_DNA"/>
</dbReference>
<keyword evidence="1" id="KW-0732">Signal</keyword>
<name>A0ABR1YMN3_9PEZI</name>
<dbReference type="Proteomes" id="UP001492380">
    <property type="component" value="Unassembled WGS sequence"/>
</dbReference>
<accession>A0ABR1YMN3</accession>
<comment type="caution">
    <text evidence="3">The sequence shown here is derived from an EMBL/GenBank/DDBJ whole genome shotgun (WGS) entry which is preliminary data.</text>
</comment>
<protein>
    <recommendedName>
        <fullName evidence="5">Expansin-like EG45 domain-containing protein</fullName>
    </recommendedName>
</protein>
<sequence length="243" mass="25540">MAASAATLASGAAIPQEDDSNMTPNQGTSPNQGVAVKQQLLKGQGTKYGDGCQEENCWQSGACAFKGYTLPAGIDGSTCVSDAIWQSSGNCGGCIAVTYKGKKLTIMVTNRTGGGANHLDMPPATWSKLTGDCCGGGVPEIEWEWIKCPITAPLKLQMHGGSSQYWFAATVLDATYRTAKMEVNDGGSWSPMVRKEQGFYVHNGALKSQAPTVRVTSITGSQVLIKNVNPKPGKPIAGEGNYQ</sequence>
<evidence type="ECO:0000256" key="2">
    <source>
        <dbReference type="SAM" id="MobiDB-lite"/>
    </source>
</evidence>
<gene>
    <name evidence="3" type="ORF">HDK90DRAFT_414874</name>
</gene>
<dbReference type="PANTHER" id="PTHR31836:SF21">
    <property type="entry name" value="EXPANSIN-LIKE PROTEIN 7"/>
    <property type="match status" value="1"/>
</dbReference>
<keyword evidence="4" id="KW-1185">Reference proteome</keyword>
<organism evidence="3 4">
    <name type="scientific">Phyllosticta capitalensis</name>
    <dbReference type="NCBI Taxonomy" id="121624"/>
    <lineage>
        <taxon>Eukaryota</taxon>
        <taxon>Fungi</taxon>
        <taxon>Dikarya</taxon>
        <taxon>Ascomycota</taxon>
        <taxon>Pezizomycotina</taxon>
        <taxon>Dothideomycetes</taxon>
        <taxon>Dothideomycetes incertae sedis</taxon>
        <taxon>Botryosphaeriales</taxon>
        <taxon>Phyllostictaceae</taxon>
        <taxon>Phyllosticta</taxon>
    </lineage>
</organism>
<feature type="region of interest" description="Disordered" evidence="2">
    <location>
        <begin position="1"/>
        <end position="33"/>
    </location>
</feature>
<evidence type="ECO:0000256" key="1">
    <source>
        <dbReference type="ARBA" id="ARBA00022729"/>
    </source>
</evidence>
<dbReference type="InterPro" id="IPR051477">
    <property type="entry name" value="Expansin_CellWall"/>
</dbReference>
<dbReference type="SUPFAM" id="SSF50685">
    <property type="entry name" value="Barwin-like endoglucanases"/>
    <property type="match status" value="1"/>
</dbReference>
<dbReference type="Gene3D" id="2.60.40.760">
    <property type="entry name" value="Expansin, cellulose-binding-like domain"/>
    <property type="match status" value="1"/>
</dbReference>
<evidence type="ECO:0000313" key="4">
    <source>
        <dbReference type="Proteomes" id="UP001492380"/>
    </source>
</evidence>
<dbReference type="SUPFAM" id="SSF49590">
    <property type="entry name" value="PHL pollen allergen"/>
    <property type="match status" value="1"/>
</dbReference>
<feature type="compositionally biased region" description="Polar residues" evidence="2">
    <location>
        <begin position="21"/>
        <end position="32"/>
    </location>
</feature>
<feature type="compositionally biased region" description="Low complexity" evidence="2">
    <location>
        <begin position="1"/>
        <end position="13"/>
    </location>
</feature>